<dbReference type="GO" id="GO:0016094">
    <property type="term" value="P:polyprenol biosynthetic process"/>
    <property type="evidence" value="ECO:0007669"/>
    <property type="project" value="TreeGrafter"/>
</dbReference>
<accession>A0A9D1MPW9</accession>
<dbReference type="Gene3D" id="3.40.1180.10">
    <property type="entry name" value="Decaprenyl diphosphate synthase-like"/>
    <property type="match status" value="1"/>
</dbReference>
<comment type="cofactor">
    <cofactor evidence="2">
        <name>Mg(2+)</name>
        <dbReference type="ChEBI" id="CHEBI:18420"/>
    </cofactor>
    <text evidence="2">Binds 2 magnesium ions per subunit.</text>
</comment>
<keyword evidence="2" id="KW-0479">Metal-binding</keyword>
<dbReference type="EC" id="2.5.1.-" evidence="2"/>
<dbReference type="EMBL" id="DVNI01000070">
    <property type="protein sequence ID" value="HIU64301.1"/>
    <property type="molecule type" value="Genomic_DNA"/>
</dbReference>
<protein>
    <recommendedName>
        <fullName evidence="2">Isoprenyl transferase</fullName>
        <ecNumber evidence="2">2.5.1.-</ecNumber>
    </recommendedName>
</protein>
<comment type="subunit">
    <text evidence="2">Homodimer.</text>
</comment>
<reference evidence="3" key="1">
    <citation type="submission" date="2020-10" db="EMBL/GenBank/DDBJ databases">
        <authorList>
            <person name="Gilroy R."/>
        </authorList>
    </citation>
    <scope>NUCLEOTIDE SEQUENCE</scope>
    <source>
        <strain evidence="3">CHK160-1198</strain>
    </source>
</reference>
<evidence type="ECO:0000256" key="2">
    <source>
        <dbReference type="HAMAP-Rule" id="MF_01139"/>
    </source>
</evidence>
<feature type="binding site" evidence="2">
    <location>
        <position position="89"/>
    </location>
    <ligand>
        <name>substrate</name>
    </ligand>
</feature>
<dbReference type="PROSITE" id="PS01066">
    <property type="entry name" value="UPP_SYNTHASE"/>
    <property type="match status" value="1"/>
</dbReference>
<reference evidence="3" key="2">
    <citation type="journal article" date="2021" name="PeerJ">
        <title>Extensive microbial diversity within the chicken gut microbiome revealed by metagenomics and culture.</title>
        <authorList>
            <person name="Gilroy R."/>
            <person name="Ravi A."/>
            <person name="Getino M."/>
            <person name="Pursley I."/>
            <person name="Horton D.L."/>
            <person name="Alikhan N.F."/>
            <person name="Baker D."/>
            <person name="Gharbi K."/>
            <person name="Hall N."/>
            <person name="Watson M."/>
            <person name="Adriaenssens E.M."/>
            <person name="Foster-Nyarko E."/>
            <person name="Jarju S."/>
            <person name="Secka A."/>
            <person name="Antonio M."/>
            <person name="Oren A."/>
            <person name="Chaudhuri R.R."/>
            <person name="La Ragione R."/>
            <person name="Hildebrand F."/>
            <person name="Pallen M.J."/>
        </authorList>
    </citation>
    <scope>NUCLEOTIDE SEQUENCE</scope>
    <source>
        <strain evidence="3">CHK160-1198</strain>
    </source>
</reference>
<dbReference type="AlphaFoldDB" id="A0A9D1MPW9"/>
<dbReference type="InterPro" id="IPR018520">
    <property type="entry name" value="UPP_synth-like_CS"/>
</dbReference>
<dbReference type="SUPFAM" id="SSF64005">
    <property type="entry name" value="Undecaprenyl diphosphate synthase"/>
    <property type="match status" value="1"/>
</dbReference>
<feature type="binding site" evidence="2">
    <location>
        <position position="225"/>
    </location>
    <ligand>
        <name>Mg(2+)</name>
        <dbReference type="ChEBI" id="CHEBI:18420"/>
    </ligand>
</feature>
<dbReference type="GO" id="GO:0000287">
    <property type="term" value="F:magnesium ion binding"/>
    <property type="evidence" value="ECO:0007669"/>
    <property type="project" value="UniProtKB-UniRule"/>
</dbReference>
<dbReference type="Pfam" id="PF01255">
    <property type="entry name" value="Prenyltransf"/>
    <property type="match status" value="1"/>
</dbReference>
<feature type="binding site" evidence="2">
    <location>
        <position position="87"/>
    </location>
    <ligand>
        <name>substrate</name>
    </ligand>
</feature>
<feature type="active site" evidence="2">
    <location>
        <position position="38"/>
    </location>
</feature>
<feature type="active site" description="Proton acceptor" evidence="2">
    <location>
        <position position="86"/>
    </location>
</feature>
<organism evidence="3 4">
    <name type="scientific">Candidatus Avacidaminococcus intestinavium</name>
    <dbReference type="NCBI Taxonomy" id="2840684"/>
    <lineage>
        <taxon>Bacteria</taxon>
        <taxon>Bacillati</taxon>
        <taxon>Bacillota</taxon>
        <taxon>Negativicutes</taxon>
        <taxon>Acidaminococcales</taxon>
        <taxon>Acidaminococcaceae</taxon>
        <taxon>Acidaminococcaceae incertae sedis</taxon>
        <taxon>Candidatus Avacidaminococcus</taxon>
    </lineage>
</organism>
<dbReference type="InterPro" id="IPR001441">
    <property type="entry name" value="UPP_synth-like"/>
</dbReference>
<keyword evidence="2" id="KW-0460">Magnesium</keyword>
<feature type="binding site" evidence="2">
    <location>
        <position position="38"/>
    </location>
    <ligand>
        <name>Mg(2+)</name>
        <dbReference type="ChEBI" id="CHEBI:18420"/>
    </ligand>
</feature>
<proteinExistence type="inferred from homology"/>
<evidence type="ECO:0000313" key="4">
    <source>
        <dbReference type="Proteomes" id="UP000824099"/>
    </source>
</evidence>
<dbReference type="Proteomes" id="UP000824099">
    <property type="component" value="Unassembled WGS sequence"/>
</dbReference>
<evidence type="ECO:0000313" key="3">
    <source>
        <dbReference type="EMBL" id="HIU64301.1"/>
    </source>
</evidence>
<dbReference type="HAMAP" id="MF_01139">
    <property type="entry name" value="ISPT"/>
    <property type="match status" value="1"/>
</dbReference>
<feature type="binding site" evidence="2">
    <location>
        <begin position="212"/>
        <end position="214"/>
    </location>
    <ligand>
        <name>substrate</name>
    </ligand>
</feature>
<dbReference type="PANTHER" id="PTHR10291:SF0">
    <property type="entry name" value="DEHYDRODOLICHYL DIPHOSPHATE SYNTHASE 2"/>
    <property type="match status" value="1"/>
</dbReference>
<name>A0A9D1MPW9_9FIRM</name>
<feature type="binding site" evidence="2">
    <location>
        <position position="51"/>
    </location>
    <ligand>
        <name>substrate</name>
    </ligand>
</feature>
<dbReference type="GO" id="GO:0045547">
    <property type="term" value="F:ditrans,polycis-polyprenyl diphosphate synthase [(2E,6E)-farnesyl diphosphate specific] activity"/>
    <property type="evidence" value="ECO:0007669"/>
    <property type="project" value="TreeGrafter"/>
</dbReference>
<feature type="binding site" evidence="2">
    <location>
        <position position="55"/>
    </location>
    <ligand>
        <name>substrate</name>
    </ligand>
</feature>
<dbReference type="FunFam" id="3.40.1180.10:FF:000001">
    <property type="entry name" value="(2E,6E)-farnesyl-diphosphate-specific ditrans,polycis-undecaprenyl-diphosphate synthase"/>
    <property type="match status" value="1"/>
</dbReference>
<comment type="similarity">
    <text evidence="2">Belongs to the UPP synthase family.</text>
</comment>
<feature type="binding site" evidence="2">
    <location>
        <begin position="39"/>
        <end position="42"/>
    </location>
    <ligand>
        <name>substrate</name>
    </ligand>
</feature>
<comment type="caution">
    <text evidence="3">The sequence shown here is derived from an EMBL/GenBank/DDBJ whole genome shotgun (WGS) entry which is preliminary data.</text>
</comment>
<dbReference type="InterPro" id="IPR036424">
    <property type="entry name" value="UPP_synth-like_sf"/>
</dbReference>
<sequence>MWNSFFYKNQNTGAEDNKKIQENLEEIVVPEHIAVIMDGNGRWAKKQGRPRTYGHYMGAERLKEIVRYADAAGVKIISAYAFSTENWKRPITEVNYIMKLLDKYLTNELDTFMQNNVQLRFMGDKKALPEHIISRMNNAELCTKDNTGIILNLAINYGGRSEIINAIKSMTTDITNGRLTVNEINEENFGKYLYTAELPPPDLLIRTGGDQRVSNFMLWQIAYAEMWYTKAYWPDFTKELFYEALRSFSLRDRRFGGLNNK</sequence>
<keyword evidence="1 2" id="KW-0808">Transferase</keyword>
<comment type="function">
    <text evidence="2">Catalyzes the condensation of isopentenyl diphosphate (IPP) with allylic pyrophosphates generating different type of terpenoids.</text>
</comment>
<gene>
    <name evidence="3" type="ORF">IAB06_04605</name>
</gene>
<dbReference type="NCBIfam" id="NF011405">
    <property type="entry name" value="PRK14830.1"/>
    <property type="match status" value="1"/>
</dbReference>
<evidence type="ECO:0000256" key="1">
    <source>
        <dbReference type="ARBA" id="ARBA00022679"/>
    </source>
</evidence>
<feature type="binding site" evidence="2">
    <location>
        <begin position="83"/>
        <end position="85"/>
    </location>
    <ligand>
        <name>substrate</name>
    </ligand>
</feature>
<dbReference type="NCBIfam" id="TIGR00055">
    <property type="entry name" value="uppS"/>
    <property type="match status" value="1"/>
</dbReference>
<feature type="binding site" evidence="2">
    <location>
        <position position="43"/>
    </location>
    <ligand>
        <name>substrate</name>
    </ligand>
</feature>
<feature type="binding site" evidence="2">
    <location>
        <position position="206"/>
    </location>
    <ligand>
        <name>substrate</name>
    </ligand>
</feature>
<dbReference type="PANTHER" id="PTHR10291">
    <property type="entry name" value="DEHYDRODOLICHYL DIPHOSPHATE SYNTHASE FAMILY MEMBER"/>
    <property type="match status" value="1"/>
</dbReference>
<dbReference type="CDD" id="cd00475">
    <property type="entry name" value="Cis_IPPS"/>
    <property type="match status" value="1"/>
</dbReference>